<dbReference type="HAMAP" id="MF_00156">
    <property type="entry name" value="PanB"/>
    <property type="match status" value="1"/>
</dbReference>
<dbReference type="PANTHER" id="PTHR20881:SF0">
    <property type="entry name" value="3-METHYL-2-OXOBUTANOATE HYDROXYMETHYLTRANSFERASE"/>
    <property type="match status" value="1"/>
</dbReference>
<dbReference type="SUPFAM" id="SSF51621">
    <property type="entry name" value="Phosphoenolpyruvate/pyruvate domain"/>
    <property type="match status" value="1"/>
</dbReference>
<comment type="cofactor">
    <cofactor evidence="8 11">
        <name>Mg(2+)</name>
        <dbReference type="ChEBI" id="CHEBI:18420"/>
    </cofactor>
    <text evidence="8 11">Binds 1 Mg(2+) ion per subunit.</text>
</comment>
<comment type="subunit">
    <text evidence="3 8">Homodecamer; pentamer of dimers.</text>
</comment>
<dbReference type="InterPro" id="IPR003700">
    <property type="entry name" value="Pantoate_hydroxy_MeTrfase"/>
</dbReference>
<dbReference type="FunFam" id="3.20.20.60:FF:000003">
    <property type="entry name" value="3-methyl-2-oxobutanoate hydroxymethyltransferase"/>
    <property type="match status" value="1"/>
</dbReference>
<comment type="caution">
    <text evidence="12">The sequence shown here is derived from an EMBL/GenBank/DDBJ whole genome shotgun (WGS) entry which is preliminary data.</text>
</comment>
<evidence type="ECO:0000256" key="9">
    <source>
        <dbReference type="PIRSR" id="PIRSR000388-1"/>
    </source>
</evidence>
<dbReference type="Pfam" id="PF02548">
    <property type="entry name" value="Pantoate_transf"/>
    <property type="match status" value="1"/>
</dbReference>
<evidence type="ECO:0000256" key="2">
    <source>
        <dbReference type="ARBA" id="ARBA00008676"/>
    </source>
</evidence>
<dbReference type="GO" id="GO:0000287">
    <property type="term" value="F:magnesium ion binding"/>
    <property type="evidence" value="ECO:0007669"/>
    <property type="project" value="TreeGrafter"/>
</dbReference>
<evidence type="ECO:0000256" key="10">
    <source>
        <dbReference type="PIRSR" id="PIRSR000388-2"/>
    </source>
</evidence>
<dbReference type="InterPro" id="IPR015813">
    <property type="entry name" value="Pyrv/PenolPyrv_kinase-like_dom"/>
</dbReference>
<comment type="subcellular location">
    <subcellularLocation>
        <location evidence="8">Cytoplasm</location>
    </subcellularLocation>
</comment>
<feature type="binding site" evidence="8 10">
    <location>
        <position position="110"/>
    </location>
    <ligand>
        <name>3-methyl-2-oxobutanoate</name>
        <dbReference type="ChEBI" id="CHEBI:11851"/>
    </ligand>
</feature>
<feature type="binding site" evidence="8 10">
    <location>
        <position position="81"/>
    </location>
    <ligand>
        <name>3-methyl-2-oxobutanoate</name>
        <dbReference type="ChEBI" id="CHEBI:11851"/>
    </ligand>
</feature>
<dbReference type="Gene3D" id="3.20.20.60">
    <property type="entry name" value="Phosphoenolpyruvate-binding domains"/>
    <property type="match status" value="1"/>
</dbReference>
<dbReference type="GO" id="GO:0005737">
    <property type="term" value="C:cytoplasm"/>
    <property type="evidence" value="ECO:0007669"/>
    <property type="project" value="UniProtKB-SubCell"/>
</dbReference>
<accession>A0A1J8NP14</accession>
<evidence type="ECO:0000313" key="12">
    <source>
        <dbReference type="EMBL" id="OIZ95750.1"/>
    </source>
</evidence>
<feature type="binding site" evidence="8 11">
    <location>
        <position position="42"/>
    </location>
    <ligand>
        <name>Mg(2+)</name>
        <dbReference type="ChEBI" id="CHEBI:18420"/>
    </ligand>
</feature>
<comment type="similarity">
    <text evidence="2 8">Belongs to the PanB family.</text>
</comment>
<dbReference type="UniPathway" id="UPA00028">
    <property type="reaction ID" value="UER00003"/>
</dbReference>
<dbReference type="GO" id="GO:0032259">
    <property type="term" value="P:methylation"/>
    <property type="evidence" value="ECO:0007669"/>
    <property type="project" value="UniProtKB-KW"/>
</dbReference>
<dbReference type="EMBL" id="LUKY01000029">
    <property type="protein sequence ID" value="OIZ95750.1"/>
    <property type="molecule type" value="Genomic_DNA"/>
</dbReference>
<keyword evidence="4 8" id="KW-0566">Pantothenate biosynthesis</keyword>
<evidence type="ECO:0000256" key="8">
    <source>
        <dbReference type="HAMAP-Rule" id="MF_00156"/>
    </source>
</evidence>
<dbReference type="RefSeq" id="WP_071661972.1">
    <property type="nucleotide sequence ID" value="NZ_LUKY01000029.1"/>
</dbReference>
<dbReference type="GO" id="GO:0003864">
    <property type="term" value="F:3-methyl-2-oxobutanoate hydroxymethyltransferase activity"/>
    <property type="evidence" value="ECO:0007669"/>
    <property type="project" value="UniProtKB-UniRule"/>
</dbReference>
<protein>
    <recommendedName>
        <fullName evidence="8">3-methyl-2-oxobutanoate hydroxymethyltransferase</fullName>
        <ecNumber evidence="8">2.1.2.11</ecNumber>
    </recommendedName>
    <alternativeName>
        <fullName evidence="8">Ketopantoate hydroxymethyltransferase</fullName>
        <shortName evidence="8">KPHMT</shortName>
    </alternativeName>
</protein>
<dbReference type="Proteomes" id="UP000183924">
    <property type="component" value="Unassembled WGS sequence"/>
</dbReference>
<organism evidence="12 13">
    <name type="scientific">Candidatus Rickettsiella isopodorum</name>
    <dbReference type="NCBI Taxonomy" id="1225476"/>
    <lineage>
        <taxon>Bacteria</taxon>
        <taxon>Pseudomonadati</taxon>
        <taxon>Pseudomonadota</taxon>
        <taxon>Gammaproteobacteria</taxon>
        <taxon>Legionellales</taxon>
        <taxon>Coxiellaceae</taxon>
        <taxon>Rickettsiella</taxon>
    </lineage>
</organism>
<comment type="pathway">
    <text evidence="1 8">Cofactor biosynthesis; (R)-pantothenate biosynthesis; (R)-pantoate from 3-methyl-2-oxobutanoate: step 1/2.</text>
</comment>
<keyword evidence="13" id="KW-1185">Reference proteome</keyword>
<dbReference type="NCBIfam" id="TIGR00222">
    <property type="entry name" value="panB"/>
    <property type="match status" value="1"/>
</dbReference>
<reference evidence="12 13" key="1">
    <citation type="submission" date="2016-03" db="EMBL/GenBank/DDBJ databases">
        <title>Comparative genomics of Rickettsiella.</title>
        <authorList>
            <person name="Chandler C."/>
            <person name="Wang Y."/>
        </authorList>
    </citation>
    <scope>NUCLEOTIDE SEQUENCE [LARGE SCALE GENOMIC DNA]</scope>
    <source>
        <strain evidence="12 13">RCFS May 2013</strain>
    </source>
</reference>
<feature type="binding site" evidence="8 10">
    <location>
        <begin position="42"/>
        <end position="43"/>
    </location>
    <ligand>
        <name>3-methyl-2-oxobutanoate</name>
        <dbReference type="ChEBI" id="CHEBI:11851"/>
    </ligand>
</feature>
<dbReference type="EC" id="2.1.2.11" evidence="8"/>
<comment type="function">
    <text evidence="7 8">Catalyzes the reversible reaction in which hydroxymethyl group from 5,10-methylenetetrahydrofolate is transferred onto alpha-ketoisovalerate to form ketopantoate.</text>
</comment>
<evidence type="ECO:0000256" key="5">
    <source>
        <dbReference type="ARBA" id="ARBA00022679"/>
    </source>
</evidence>
<evidence type="ECO:0000256" key="7">
    <source>
        <dbReference type="ARBA" id="ARBA00056497"/>
    </source>
</evidence>
<dbReference type="STRING" id="1225476.A1D18_01040"/>
<feature type="binding site" evidence="8 11">
    <location>
        <position position="112"/>
    </location>
    <ligand>
        <name>Mg(2+)</name>
        <dbReference type="ChEBI" id="CHEBI:18420"/>
    </ligand>
</feature>
<feature type="binding site" evidence="8 11">
    <location>
        <position position="81"/>
    </location>
    <ligand>
        <name>Mg(2+)</name>
        <dbReference type="ChEBI" id="CHEBI:18420"/>
    </ligand>
</feature>
<dbReference type="PANTHER" id="PTHR20881">
    <property type="entry name" value="3-METHYL-2-OXOBUTANOATE HYDROXYMETHYLTRANSFERASE"/>
    <property type="match status" value="1"/>
</dbReference>
<dbReference type="NCBIfam" id="NF001452">
    <property type="entry name" value="PRK00311.1"/>
    <property type="match status" value="1"/>
</dbReference>
<keyword evidence="8" id="KW-0963">Cytoplasm</keyword>
<comment type="catalytic activity">
    <reaction evidence="8">
        <text>(6R)-5,10-methylene-5,6,7,8-tetrahydrofolate + 3-methyl-2-oxobutanoate + H2O = 2-dehydropantoate + (6S)-5,6,7,8-tetrahydrofolate</text>
        <dbReference type="Rhea" id="RHEA:11824"/>
        <dbReference type="ChEBI" id="CHEBI:11561"/>
        <dbReference type="ChEBI" id="CHEBI:11851"/>
        <dbReference type="ChEBI" id="CHEBI:15377"/>
        <dbReference type="ChEBI" id="CHEBI:15636"/>
        <dbReference type="ChEBI" id="CHEBI:57453"/>
        <dbReference type="EC" id="2.1.2.11"/>
    </reaction>
</comment>
<keyword evidence="5 8" id="KW-0808">Transferase</keyword>
<name>A0A1J8NP14_9COXI</name>
<evidence type="ECO:0000256" key="6">
    <source>
        <dbReference type="ARBA" id="ARBA00022723"/>
    </source>
</evidence>
<feature type="active site" description="Proton acceptor" evidence="8 9">
    <location>
        <position position="179"/>
    </location>
</feature>
<keyword evidence="6 8" id="KW-0479">Metal-binding</keyword>
<sequence>MNVLKFSEKKITKEKIVILTCYDYSTAKILNESSLDALLIGDSLAMTMHGFKDTVMATLLMMELHTAAVSRGAPSKFIISDLPFLSYRQSVSRSVIAAQKLMQAGAQAIKLEGAAGNLSLIAHLVESGIPVMGHIGLTPQFIHSLGGYKVQGKTPAQAERLKQDALALEQAGCFAIVLECVPSLLAKEITASLKIATIGIGAGVDTDGQVLVIQDLLGLNLDFKPKFVNHFLDGSQLFLKAVNQYSHSVKYKEFPRYEHSYPT</sequence>
<evidence type="ECO:0000256" key="1">
    <source>
        <dbReference type="ARBA" id="ARBA00005033"/>
    </source>
</evidence>
<evidence type="ECO:0000313" key="13">
    <source>
        <dbReference type="Proteomes" id="UP000183924"/>
    </source>
</evidence>
<dbReference type="OrthoDB" id="9781789at2"/>
<keyword evidence="8 11" id="KW-0460">Magnesium</keyword>
<keyword evidence="12" id="KW-0489">Methyltransferase</keyword>
<evidence type="ECO:0000256" key="3">
    <source>
        <dbReference type="ARBA" id="ARBA00011424"/>
    </source>
</evidence>
<dbReference type="GO" id="GO:0015940">
    <property type="term" value="P:pantothenate biosynthetic process"/>
    <property type="evidence" value="ECO:0007669"/>
    <property type="project" value="UniProtKB-UniRule"/>
</dbReference>
<dbReference type="CDD" id="cd06557">
    <property type="entry name" value="KPHMT-like"/>
    <property type="match status" value="1"/>
</dbReference>
<evidence type="ECO:0000256" key="4">
    <source>
        <dbReference type="ARBA" id="ARBA00022655"/>
    </source>
</evidence>
<dbReference type="InterPro" id="IPR040442">
    <property type="entry name" value="Pyrv_kinase-like_dom_sf"/>
</dbReference>
<gene>
    <name evidence="8" type="primary">panB</name>
    <name evidence="12" type="ORF">A1D18_01040</name>
</gene>
<proteinExistence type="inferred from homology"/>
<dbReference type="AlphaFoldDB" id="A0A1J8NP14"/>
<evidence type="ECO:0000256" key="11">
    <source>
        <dbReference type="PIRSR" id="PIRSR000388-3"/>
    </source>
</evidence>
<dbReference type="PIRSF" id="PIRSF000388">
    <property type="entry name" value="Pantoate_hydroxy_MeTrfase"/>
    <property type="match status" value="1"/>
</dbReference>
<dbReference type="GO" id="GO:0008168">
    <property type="term" value="F:methyltransferase activity"/>
    <property type="evidence" value="ECO:0007669"/>
    <property type="project" value="UniProtKB-KW"/>
</dbReference>